<keyword evidence="2" id="KW-0479">Metal-binding</keyword>
<evidence type="ECO:0000256" key="2">
    <source>
        <dbReference type="ARBA" id="ARBA00022723"/>
    </source>
</evidence>
<dbReference type="Gene3D" id="1.10.1240.10">
    <property type="entry name" value="Methionine synthase domain"/>
    <property type="match status" value="1"/>
</dbReference>
<accession>A0A147JSY0</accession>
<dbReference type="Proteomes" id="UP000074294">
    <property type="component" value="Unassembled WGS sequence"/>
</dbReference>
<dbReference type="PROSITE" id="PS51337">
    <property type="entry name" value="B12_BINDING_NTER"/>
    <property type="match status" value="1"/>
</dbReference>
<comment type="caution">
    <text evidence="6">The sequence shown here is derived from an EMBL/GenBank/DDBJ whole genome shotgun (WGS) entry which is preliminary data.</text>
</comment>
<dbReference type="GO" id="GO:0005829">
    <property type="term" value="C:cytosol"/>
    <property type="evidence" value="ECO:0007669"/>
    <property type="project" value="TreeGrafter"/>
</dbReference>
<evidence type="ECO:0000259" key="4">
    <source>
        <dbReference type="PROSITE" id="PS51332"/>
    </source>
</evidence>
<dbReference type="InterPro" id="IPR012741">
    <property type="entry name" value="Corrinoid_p"/>
</dbReference>
<evidence type="ECO:0000256" key="3">
    <source>
        <dbReference type="ARBA" id="ARBA00023285"/>
    </source>
</evidence>
<dbReference type="STRING" id="1776334.APZ16_00520"/>
<dbReference type="CDD" id="cd02070">
    <property type="entry name" value="corrinoid_protein_B12-BD"/>
    <property type="match status" value="1"/>
</dbReference>
<dbReference type="GO" id="GO:0050897">
    <property type="term" value="F:cobalt ion binding"/>
    <property type="evidence" value="ECO:0007669"/>
    <property type="project" value="InterPro"/>
</dbReference>
<dbReference type="FunFam" id="3.40.50.280:FF:000003">
    <property type="entry name" value="Dimethylamine methyltransferase corrinoid protein"/>
    <property type="match status" value="1"/>
</dbReference>
<comment type="similarity">
    <text evidence="1">Belongs to the methylamine corrinoid protein family.</text>
</comment>
<dbReference type="Gene3D" id="3.40.50.280">
    <property type="entry name" value="Cobalamin-binding domain"/>
    <property type="match status" value="1"/>
</dbReference>
<name>A0A147JSY0_HADYE</name>
<feature type="domain" description="B12-binding N-terminal" evidence="5">
    <location>
        <begin position="1"/>
        <end position="94"/>
    </location>
</feature>
<organism evidence="6 7">
    <name type="scientific">Hadarchaeum yellowstonense</name>
    <dbReference type="NCBI Taxonomy" id="1776334"/>
    <lineage>
        <taxon>Archaea</taxon>
        <taxon>Methanobacteriati</taxon>
        <taxon>Candidatus Hadarchaeota</taxon>
        <taxon>Candidatus Hadarchaeia</taxon>
        <taxon>Candidatus Hadarchaeales</taxon>
        <taxon>Candidatus Hadarchaeaceae</taxon>
        <taxon>Candidatus Hadarchaeum</taxon>
    </lineage>
</organism>
<dbReference type="InterPro" id="IPR006158">
    <property type="entry name" value="Cobalamin-bd"/>
</dbReference>
<dbReference type="NCBIfam" id="TIGR02370">
    <property type="entry name" value="pyl_corrinoid"/>
    <property type="match status" value="1"/>
</dbReference>
<dbReference type="EMBL" id="LQMQ01000058">
    <property type="protein sequence ID" value="KUO39615.1"/>
    <property type="molecule type" value="Genomic_DNA"/>
</dbReference>
<reference evidence="6 7" key="1">
    <citation type="journal article" date="2016" name="Nat. Microbiol.">
        <title>Genomic inference of the metabolism of cosmopolitan subsurface Archaea, Hadesarchaea.</title>
        <authorList>
            <person name="Baker B.J."/>
            <person name="Saw J.H."/>
            <person name="Lind A.E."/>
            <person name="Lazar C.S."/>
            <person name="Hinrichs K.-U."/>
            <person name="Teske A.P."/>
            <person name="Ettema T.J."/>
        </authorList>
    </citation>
    <scope>NUCLEOTIDE SEQUENCE [LARGE SCALE GENOMIC DNA]</scope>
</reference>
<dbReference type="InterPro" id="IPR036724">
    <property type="entry name" value="Cobalamin-bd_sf"/>
</dbReference>
<evidence type="ECO:0008006" key="8">
    <source>
        <dbReference type="Google" id="ProtNLM"/>
    </source>
</evidence>
<dbReference type="InterPro" id="IPR036594">
    <property type="entry name" value="Meth_synthase_dom"/>
</dbReference>
<evidence type="ECO:0000256" key="1">
    <source>
        <dbReference type="ARBA" id="ARBA00010854"/>
    </source>
</evidence>
<dbReference type="AlphaFoldDB" id="A0A147JSY0"/>
<dbReference type="PANTHER" id="PTHR45833">
    <property type="entry name" value="METHIONINE SYNTHASE"/>
    <property type="match status" value="1"/>
</dbReference>
<sequence length="222" mass="23579">MEECMSGEIIKKLFNSVLEGDEEKSQAAAEEAVQAGIDPIFAIEQGLAAALNEMGTRFERGEIFLPDLLLAADAMKAGMDILLSKVPKEKTPRAGVIVIGTVEGDIHDMGKNLVAALLSAAGFQVHDLGRDVKAMNFVKKAKEVNANIIAASALMSTTSPFIKDIISILNDEQIRDRFKVIVGGGAVTKEFAEMVGADGYGQNATEAVQLAKEVMGNDTHSG</sequence>
<gene>
    <name evidence="6" type="ORF">APZ16_00520</name>
</gene>
<evidence type="ECO:0000259" key="5">
    <source>
        <dbReference type="PROSITE" id="PS51337"/>
    </source>
</evidence>
<dbReference type="GO" id="GO:0031419">
    <property type="term" value="F:cobalamin binding"/>
    <property type="evidence" value="ECO:0007669"/>
    <property type="project" value="InterPro"/>
</dbReference>
<dbReference type="Pfam" id="PF02607">
    <property type="entry name" value="B12-binding_2"/>
    <property type="match status" value="1"/>
</dbReference>
<evidence type="ECO:0000313" key="6">
    <source>
        <dbReference type="EMBL" id="KUO39615.1"/>
    </source>
</evidence>
<dbReference type="InterPro" id="IPR050554">
    <property type="entry name" value="Met_Synthase/Corrinoid"/>
</dbReference>
<dbReference type="PANTHER" id="PTHR45833:SF1">
    <property type="entry name" value="METHIONINE SYNTHASE"/>
    <property type="match status" value="1"/>
</dbReference>
<keyword evidence="3" id="KW-0170">Cobalt</keyword>
<dbReference type="SUPFAM" id="SSF47644">
    <property type="entry name" value="Methionine synthase domain"/>
    <property type="match status" value="1"/>
</dbReference>
<dbReference type="Pfam" id="PF02310">
    <property type="entry name" value="B12-binding"/>
    <property type="match status" value="1"/>
</dbReference>
<dbReference type="InterPro" id="IPR003759">
    <property type="entry name" value="Cbl-bd_cap"/>
</dbReference>
<feature type="domain" description="B12-binding" evidence="4">
    <location>
        <begin position="94"/>
        <end position="222"/>
    </location>
</feature>
<evidence type="ECO:0000313" key="7">
    <source>
        <dbReference type="Proteomes" id="UP000074294"/>
    </source>
</evidence>
<dbReference type="GO" id="GO:0046653">
    <property type="term" value="P:tetrahydrofolate metabolic process"/>
    <property type="evidence" value="ECO:0007669"/>
    <property type="project" value="TreeGrafter"/>
</dbReference>
<dbReference type="GO" id="GO:0015948">
    <property type="term" value="P:methanogenesis"/>
    <property type="evidence" value="ECO:0007669"/>
    <property type="project" value="InterPro"/>
</dbReference>
<dbReference type="SMART" id="SM01018">
    <property type="entry name" value="B12-binding_2"/>
    <property type="match status" value="1"/>
</dbReference>
<proteinExistence type="inferred from homology"/>
<dbReference type="GO" id="GO:0050667">
    <property type="term" value="P:homocysteine metabolic process"/>
    <property type="evidence" value="ECO:0007669"/>
    <property type="project" value="TreeGrafter"/>
</dbReference>
<dbReference type="GO" id="GO:0008705">
    <property type="term" value="F:methionine synthase activity"/>
    <property type="evidence" value="ECO:0007669"/>
    <property type="project" value="TreeGrafter"/>
</dbReference>
<dbReference type="PROSITE" id="PS51332">
    <property type="entry name" value="B12_BINDING"/>
    <property type="match status" value="1"/>
</dbReference>
<protein>
    <recommendedName>
        <fullName evidence="8">Cobalamin-binding protein</fullName>
    </recommendedName>
</protein>
<dbReference type="SUPFAM" id="SSF52242">
    <property type="entry name" value="Cobalamin (vitamin B12)-binding domain"/>
    <property type="match status" value="1"/>
</dbReference>